<evidence type="ECO:0008006" key="16">
    <source>
        <dbReference type="Google" id="ProtNLM"/>
    </source>
</evidence>
<keyword evidence="6 13" id="KW-1133">Transmembrane helix</keyword>
<dbReference type="FunFam" id="1.10.630.10:FF:000023">
    <property type="entry name" value="Cytochrome P450 family protein"/>
    <property type="match status" value="1"/>
</dbReference>
<dbReference type="InterPro" id="IPR036396">
    <property type="entry name" value="Cyt_P450_sf"/>
</dbReference>
<protein>
    <recommendedName>
        <fullName evidence="16">Cytochrome P450</fullName>
    </recommendedName>
</protein>
<evidence type="ECO:0000256" key="12">
    <source>
        <dbReference type="RuleBase" id="RU000461"/>
    </source>
</evidence>
<dbReference type="InterPro" id="IPR017972">
    <property type="entry name" value="Cyt_P450_CS"/>
</dbReference>
<dbReference type="SUPFAM" id="SSF48264">
    <property type="entry name" value="Cytochrome P450"/>
    <property type="match status" value="1"/>
</dbReference>
<comment type="similarity">
    <text evidence="2 12">Belongs to the cytochrome P450 family.</text>
</comment>
<evidence type="ECO:0000256" key="6">
    <source>
        <dbReference type="ARBA" id="ARBA00022989"/>
    </source>
</evidence>
<proteinExistence type="inferred from homology"/>
<dbReference type="GO" id="GO:0005506">
    <property type="term" value="F:iron ion binding"/>
    <property type="evidence" value="ECO:0007669"/>
    <property type="project" value="InterPro"/>
</dbReference>
<sequence length="509" mass="57487">MEEASYNQIYHYGYFLLPLLFFSVYYLLTSGRRRGGRKLPPVPPGALPIVGHMRLLKHPVHRAFQALARDHGPIFSLRLGSQRAVVVSSAALAEECFTKNDIVFGNRPHFILGKHLEYDNTTVTMSPYGEHWRNLRRIGAVEIFSTARVNSFTSIRREEVHRIVARLMTGGRQRVELTSAFNDLAFNNMTRMVAGKRYYGGGASESDAEVAKEFTKIMKEVAELGGATNAVDFVPLMRWLDRGRFEKTVKELAGNMDRFFQGLIEEHKSKEKKLESTSTMIDRLIALQENDPESYDDQLIKGLVLVMLLAGTDTNAVTLEWIMSNLLNHPDVLAKARDEIENQIGLDRLIEETDLPNLPYLNNIISETQRLYPPTPMLVPRISTDDCVVGGYHVPRDTILIVNAFAIHRDPSLWDDPTTFRPERFDEISGAKEGGRFLAFGMGRRSCAGQGVALRVVGLTLGTLIQCFDWERVREGEVDMAEAKGITMPRETPLEAVCVPRPNMKRFFP</sequence>
<dbReference type="GO" id="GO:0016705">
    <property type="term" value="F:oxidoreductase activity, acting on paired donors, with incorporation or reduction of molecular oxygen"/>
    <property type="evidence" value="ECO:0007669"/>
    <property type="project" value="InterPro"/>
</dbReference>
<dbReference type="GO" id="GO:0016020">
    <property type="term" value="C:membrane"/>
    <property type="evidence" value="ECO:0007669"/>
    <property type="project" value="UniProtKB-SubCell"/>
</dbReference>
<dbReference type="InterPro" id="IPR050651">
    <property type="entry name" value="Plant_Cytochrome_P450_Monoox"/>
</dbReference>
<keyword evidence="7 12" id="KW-0560">Oxidoreductase</keyword>
<evidence type="ECO:0000313" key="14">
    <source>
        <dbReference type="EMBL" id="CAL1377689.1"/>
    </source>
</evidence>
<dbReference type="Pfam" id="PF00067">
    <property type="entry name" value="p450"/>
    <property type="match status" value="1"/>
</dbReference>
<accession>A0AAV2DVR9</accession>
<evidence type="ECO:0000256" key="5">
    <source>
        <dbReference type="ARBA" id="ARBA00022723"/>
    </source>
</evidence>
<dbReference type="PRINTS" id="PR00463">
    <property type="entry name" value="EP450I"/>
</dbReference>
<keyword evidence="5 11" id="KW-0479">Metal-binding</keyword>
<keyword evidence="3 11" id="KW-0349">Heme</keyword>
<feature type="transmembrane region" description="Helical" evidence="13">
    <location>
        <begin position="12"/>
        <end position="28"/>
    </location>
</feature>
<dbReference type="PROSITE" id="PS00086">
    <property type="entry name" value="CYTOCHROME_P450"/>
    <property type="match status" value="1"/>
</dbReference>
<dbReference type="AlphaFoldDB" id="A0AAV2DVR9"/>
<gene>
    <name evidence="14" type="ORF">LTRI10_LOCUS19320</name>
</gene>
<evidence type="ECO:0000256" key="9">
    <source>
        <dbReference type="ARBA" id="ARBA00023033"/>
    </source>
</evidence>
<keyword evidence="9 12" id="KW-0503">Monooxygenase</keyword>
<evidence type="ECO:0000256" key="4">
    <source>
        <dbReference type="ARBA" id="ARBA00022692"/>
    </source>
</evidence>
<comment type="subcellular location">
    <subcellularLocation>
        <location evidence="1">Membrane</location>
        <topology evidence="1">Single-pass membrane protein</topology>
    </subcellularLocation>
</comment>
<dbReference type="InterPro" id="IPR002401">
    <property type="entry name" value="Cyt_P450_E_grp-I"/>
</dbReference>
<reference evidence="14 15" key="1">
    <citation type="submission" date="2024-04" db="EMBL/GenBank/DDBJ databases">
        <authorList>
            <person name="Fracassetti M."/>
        </authorList>
    </citation>
    <scope>NUCLEOTIDE SEQUENCE [LARGE SCALE GENOMIC DNA]</scope>
</reference>
<dbReference type="InterPro" id="IPR001128">
    <property type="entry name" value="Cyt_P450"/>
</dbReference>
<dbReference type="PANTHER" id="PTHR47947">
    <property type="entry name" value="CYTOCHROME P450 82C3-RELATED"/>
    <property type="match status" value="1"/>
</dbReference>
<feature type="binding site" description="axial binding residue" evidence="11">
    <location>
        <position position="447"/>
    </location>
    <ligand>
        <name>heme</name>
        <dbReference type="ChEBI" id="CHEBI:30413"/>
    </ligand>
    <ligandPart>
        <name>Fe</name>
        <dbReference type="ChEBI" id="CHEBI:18248"/>
    </ligandPart>
</feature>
<evidence type="ECO:0000256" key="11">
    <source>
        <dbReference type="PIRSR" id="PIRSR602401-1"/>
    </source>
</evidence>
<evidence type="ECO:0000313" key="15">
    <source>
        <dbReference type="Proteomes" id="UP001497516"/>
    </source>
</evidence>
<dbReference type="CDD" id="cd20653">
    <property type="entry name" value="CYP81"/>
    <property type="match status" value="1"/>
</dbReference>
<keyword evidence="10 13" id="KW-0472">Membrane</keyword>
<keyword evidence="4 13" id="KW-0812">Transmembrane</keyword>
<evidence type="ECO:0000256" key="10">
    <source>
        <dbReference type="ARBA" id="ARBA00023136"/>
    </source>
</evidence>
<keyword evidence="15" id="KW-1185">Reference proteome</keyword>
<evidence type="ECO:0000256" key="2">
    <source>
        <dbReference type="ARBA" id="ARBA00010617"/>
    </source>
</evidence>
<evidence type="ECO:0000256" key="1">
    <source>
        <dbReference type="ARBA" id="ARBA00004167"/>
    </source>
</evidence>
<name>A0AAV2DVR9_9ROSI</name>
<dbReference type="GO" id="GO:0020037">
    <property type="term" value="F:heme binding"/>
    <property type="evidence" value="ECO:0007669"/>
    <property type="project" value="InterPro"/>
</dbReference>
<dbReference type="PRINTS" id="PR00385">
    <property type="entry name" value="P450"/>
</dbReference>
<comment type="cofactor">
    <cofactor evidence="11">
        <name>heme</name>
        <dbReference type="ChEBI" id="CHEBI:30413"/>
    </cofactor>
</comment>
<dbReference type="EMBL" id="OZ034816">
    <property type="protein sequence ID" value="CAL1377689.1"/>
    <property type="molecule type" value="Genomic_DNA"/>
</dbReference>
<evidence type="ECO:0000256" key="8">
    <source>
        <dbReference type="ARBA" id="ARBA00023004"/>
    </source>
</evidence>
<evidence type="ECO:0000256" key="13">
    <source>
        <dbReference type="SAM" id="Phobius"/>
    </source>
</evidence>
<evidence type="ECO:0000256" key="7">
    <source>
        <dbReference type="ARBA" id="ARBA00023002"/>
    </source>
</evidence>
<organism evidence="14 15">
    <name type="scientific">Linum trigynum</name>
    <dbReference type="NCBI Taxonomy" id="586398"/>
    <lineage>
        <taxon>Eukaryota</taxon>
        <taxon>Viridiplantae</taxon>
        <taxon>Streptophyta</taxon>
        <taxon>Embryophyta</taxon>
        <taxon>Tracheophyta</taxon>
        <taxon>Spermatophyta</taxon>
        <taxon>Magnoliopsida</taxon>
        <taxon>eudicotyledons</taxon>
        <taxon>Gunneridae</taxon>
        <taxon>Pentapetalae</taxon>
        <taxon>rosids</taxon>
        <taxon>fabids</taxon>
        <taxon>Malpighiales</taxon>
        <taxon>Linaceae</taxon>
        <taxon>Linum</taxon>
    </lineage>
</organism>
<dbReference type="GO" id="GO:0004497">
    <property type="term" value="F:monooxygenase activity"/>
    <property type="evidence" value="ECO:0007669"/>
    <property type="project" value="UniProtKB-KW"/>
</dbReference>
<dbReference type="Proteomes" id="UP001497516">
    <property type="component" value="Chromosome 3"/>
</dbReference>
<evidence type="ECO:0000256" key="3">
    <source>
        <dbReference type="ARBA" id="ARBA00022617"/>
    </source>
</evidence>
<dbReference type="PANTHER" id="PTHR47947:SF62">
    <property type="entry name" value="CYTOCHROME P450, FAMILY 81, SUBFAMILY D, POLYPEPTIDE 5"/>
    <property type="match status" value="1"/>
</dbReference>
<keyword evidence="8 11" id="KW-0408">Iron</keyword>
<dbReference type="Gene3D" id="1.10.630.10">
    <property type="entry name" value="Cytochrome P450"/>
    <property type="match status" value="1"/>
</dbReference>